<dbReference type="InterPro" id="IPR001810">
    <property type="entry name" value="F-box_dom"/>
</dbReference>
<feature type="domain" description="F-box" evidence="2">
    <location>
        <begin position="21"/>
        <end position="68"/>
    </location>
</feature>
<feature type="domain" description="F-box" evidence="2">
    <location>
        <begin position="205"/>
        <end position="252"/>
    </location>
</feature>
<dbReference type="PANTHER" id="PTHR38926:SF82">
    <property type="entry name" value="F-BOX DOMAIN-CONTAINING PROTEIN"/>
    <property type="match status" value="1"/>
</dbReference>
<name>A0AAV6Y2R8_9LAMI</name>
<evidence type="ECO:0000313" key="4">
    <source>
        <dbReference type="Proteomes" id="UP000826271"/>
    </source>
</evidence>
<protein>
    <recommendedName>
        <fullName evidence="2">F-box domain-containing protein</fullName>
    </recommendedName>
</protein>
<gene>
    <name evidence="3" type="ORF">BUALT_Bualt03G0224900</name>
</gene>
<dbReference type="AlphaFoldDB" id="A0AAV6Y2R8"/>
<dbReference type="CDD" id="cd22164">
    <property type="entry name" value="F-box_AtSKIP19-like"/>
    <property type="match status" value="2"/>
</dbReference>
<dbReference type="Pfam" id="PF12937">
    <property type="entry name" value="F-box-like"/>
    <property type="match status" value="2"/>
</dbReference>
<dbReference type="EMBL" id="WHWC01000003">
    <property type="protein sequence ID" value="KAG8387166.1"/>
    <property type="molecule type" value="Genomic_DNA"/>
</dbReference>
<dbReference type="PANTHER" id="PTHR38926">
    <property type="entry name" value="F-BOX DOMAIN CONTAINING PROTEIN, EXPRESSED"/>
    <property type="match status" value="1"/>
</dbReference>
<dbReference type="InterPro" id="IPR036047">
    <property type="entry name" value="F-box-like_dom_sf"/>
</dbReference>
<dbReference type="InterPro" id="IPR032675">
    <property type="entry name" value="LRR_dom_sf"/>
</dbReference>
<dbReference type="SUPFAM" id="SSF52047">
    <property type="entry name" value="RNI-like"/>
    <property type="match status" value="1"/>
</dbReference>
<evidence type="ECO:0000259" key="2">
    <source>
        <dbReference type="PROSITE" id="PS50181"/>
    </source>
</evidence>
<dbReference type="SUPFAM" id="SSF81383">
    <property type="entry name" value="F-box domain"/>
    <property type="match status" value="2"/>
</dbReference>
<evidence type="ECO:0000256" key="1">
    <source>
        <dbReference type="SAM" id="MobiDB-lite"/>
    </source>
</evidence>
<dbReference type="PROSITE" id="PS50181">
    <property type="entry name" value="FBOX"/>
    <property type="match status" value="2"/>
</dbReference>
<dbReference type="Gene3D" id="1.20.1280.50">
    <property type="match status" value="1"/>
</dbReference>
<proteinExistence type="predicted"/>
<keyword evidence="4" id="KW-1185">Reference proteome</keyword>
<feature type="region of interest" description="Disordered" evidence="1">
    <location>
        <begin position="1"/>
        <end position="20"/>
    </location>
</feature>
<evidence type="ECO:0000313" key="3">
    <source>
        <dbReference type="EMBL" id="KAG8387166.1"/>
    </source>
</evidence>
<reference evidence="3" key="1">
    <citation type="submission" date="2019-10" db="EMBL/GenBank/DDBJ databases">
        <authorList>
            <person name="Zhang R."/>
            <person name="Pan Y."/>
            <person name="Wang J."/>
            <person name="Ma R."/>
            <person name="Yu S."/>
        </authorList>
    </citation>
    <scope>NUCLEOTIDE SEQUENCE</scope>
    <source>
        <strain evidence="3">LA-IB0</strain>
        <tissue evidence="3">Leaf</tissue>
    </source>
</reference>
<dbReference type="Gene3D" id="3.80.10.10">
    <property type="entry name" value="Ribonuclease Inhibitor"/>
    <property type="match status" value="2"/>
</dbReference>
<dbReference type="Proteomes" id="UP000826271">
    <property type="component" value="Unassembled WGS sequence"/>
</dbReference>
<dbReference type="SMART" id="SM00256">
    <property type="entry name" value="FBOX"/>
    <property type="match status" value="2"/>
</dbReference>
<organism evidence="3 4">
    <name type="scientific">Buddleja alternifolia</name>
    <dbReference type="NCBI Taxonomy" id="168488"/>
    <lineage>
        <taxon>Eukaryota</taxon>
        <taxon>Viridiplantae</taxon>
        <taxon>Streptophyta</taxon>
        <taxon>Embryophyta</taxon>
        <taxon>Tracheophyta</taxon>
        <taxon>Spermatophyta</taxon>
        <taxon>Magnoliopsida</taxon>
        <taxon>eudicotyledons</taxon>
        <taxon>Gunneridae</taxon>
        <taxon>Pentapetalae</taxon>
        <taxon>asterids</taxon>
        <taxon>lamiids</taxon>
        <taxon>Lamiales</taxon>
        <taxon>Scrophulariaceae</taxon>
        <taxon>Buddlejeae</taxon>
        <taxon>Buddleja</taxon>
    </lineage>
</organism>
<accession>A0AAV6Y2R8</accession>
<sequence>MPNDPYKKLPKIAVPSSSSSAPPWIELPGELTANILRRLGMIEILISAQKVCTTWRKVCQDPFMWRVIHMKNPGHHRVAYNLKNLCHQGVNRSQGQLIDIHIEYFGDDDLLHYIARRKGLIKALQNLPQLEELHLSVMPLITARDIETIHTTYPALKSCTTLKMNMRTKKLFILLVNKVKEKLKMSNNPYKKLPKIAVPSSSSSAPPWIELPGELTANILRRLGMVEVLKSAQKVCTTWRKVCQDPSMWRVIHMKNPVHDRPVGYNLKNLCQHVVNRSRGQLIDIHIEHFGDDHMLHHIARRSSKLNRLTLACCYRISSKGLIKALQKLPQLEELHLSVMPLITARDIGTIRASCPTLKSFTYMKT</sequence>
<comment type="caution">
    <text evidence="3">The sequence shown here is derived from an EMBL/GenBank/DDBJ whole genome shotgun (WGS) entry which is preliminary data.</text>
</comment>